<organism evidence="3 4">
    <name type="scientific">Jeotgalicoccus saudimassiliensis</name>
    <dbReference type="NCBI Taxonomy" id="1461582"/>
    <lineage>
        <taxon>Bacteria</taxon>
        <taxon>Bacillati</taxon>
        <taxon>Bacillota</taxon>
        <taxon>Bacilli</taxon>
        <taxon>Bacillales</taxon>
        <taxon>Staphylococcaceae</taxon>
        <taxon>Jeotgalicoccus</taxon>
    </lineage>
</organism>
<dbReference type="GO" id="GO:0000162">
    <property type="term" value="P:L-tryptophan biosynthetic process"/>
    <property type="evidence" value="ECO:0007669"/>
    <property type="project" value="TreeGrafter"/>
</dbReference>
<sequence length="559" mass="63567">MRAHTKFKKNGTVENLYFTNPVEIITAGTPFDEALDRAEHYQKEGYYAVIGVTYEKDDYVIGIYDKTVSYAEFLGGRQPEMYRMSRPELSETKEEIENNIQAVRNYILDGHTYQVNYTTRLYGDFSGDSHQLFLKLSSQNNGDYAMYIDYDGRQIVSLSPELFFEMDPERRIKTKPMKGTAPRSEDPEKDQESYEFLRHSKKDQAENVMIVDLLRNDISKIAKPDTVEAVKLFTIEKYQTVYQMISTVEADVRDNVTLSGEFDALFPCGSITGAPKEMTMRLIEKLEKTPRGFYCGALGILYPDASCVFNVPIRTLTITGDRYIYSAGGGITYDSIPSAEFEEILHKTSFLEQGQYELIETMRLQDGKIQRLDYHAKRLNNSAAHFKFGKPDFIQALQSYIEKNSIDSGVFKLRATLSREGELNISHAALAENKQPVTAVLASAPLYGAPDFIAHKTTVRHQYGGKTNDSDVVLYYNDNLDITEFNIGSIVIKEGDAFYTPPLSAGILNGVMRQSLIDEQKITEQNITMKDLRYKYENGQIDLFMINSAREWVAITLAE</sequence>
<dbReference type="InterPro" id="IPR001544">
    <property type="entry name" value="Aminotrans_IV"/>
</dbReference>
<dbReference type="Gene3D" id="3.30.470.10">
    <property type="match status" value="1"/>
</dbReference>
<dbReference type="eggNOG" id="COG0147">
    <property type="taxonomic scope" value="Bacteria"/>
</dbReference>
<dbReference type="OrthoDB" id="9803598at2"/>
<dbReference type="InterPro" id="IPR005802">
    <property type="entry name" value="ADC_synth_comp_1"/>
</dbReference>
<dbReference type="InterPro" id="IPR019999">
    <property type="entry name" value="Anth_synth_I-like"/>
</dbReference>
<keyword evidence="4" id="KW-1185">Reference proteome</keyword>
<dbReference type="SUPFAM" id="SSF56752">
    <property type="entry name" value="D-aminoacid aminotransferase-like PLP-dependent enzymes"/>
    <property type="match status" value="1"/>
</dbReference>
<dbReference type="PANTHER" id="PTHR11236:SF50">
    <property type="entry name" value="AMINODEOXYCHORISMATE SYNTHASE COMPONENT 1"/>
    <property type="match status" value="1"/>
</dbReference>
<evidence type="ECO:0000259" key="2">
    <source>
        <dbReference type="Pfam" id="PF00425"/>
    </source>
</evidence>
<gene>
    <name evidence="3" type="primary">pabB</name>
    <name evidence="3" type="ORF">BN1048_00157</name>
</gene>
<reference evidence="3 4" key="1">
    <citation type="submission" date="2014-07" db="EMBL/GenBank/DDBJ databases">
        <authorList>
            <person name="Urmite Genomes Urmite Genomes"/>
        </authorList>
    </citation>
    <scope>NUCLEOTIDE SEQUENCE [LARGE SCALE GENOMIC DNA]</scope>
    <source>
        <strain evidence="3 4">13MG44_air</strain>
    </source>
</reference>
<dbReference type="InterPro" id="IPR043132">
    <property type="entry name" value="BCAT-like_C"/>
</dbReference>
<dbReference type="Gene3D" id="3.20.10.10">
    <property type="entry name" value="D-amino Acid Aminotransferase, subunit A, domain 2"/>
    <property type="match status" value="1"/>
</dbReference>
<evidence type="ECO:0000313" key="3">
    <source>
        <dbReference type="EMBL" id="CDZ99038.1"/>
    </source>
</evidence>
<dbReference type="Proteomes" id="UP000044136">
    <property type="component" value="Unassembled WGS sequence"/>
</dbReference>
<dbReference type="PRINTS" id="PR00095">
    <property type="entry name" value="ANTSNTHASEI"/>
</dbReference>
<dbReference type="InterPro" id="IPR015890">
    <property type="entry name" value="Chorismate_C"/>
</dbReference>
<dbReference type="GO" id="GO:0009396">
    <property type="term" value="P:folic acid-containing compound biosynthetic process"/>
    <property type="evidence" value="ECO:0007669"/>
    <property type="project" value="InterPro"/>
</dbReference>
<dbReference type="PANTHER" id="PTHR11236">
    <property type="entry name" value="AMINOBENZOATE/ANTHRANILATE SYNTHASE"/>
    <property type="match status" value="1"/>
</dbReference>
<feature type="compositionally biased region" description="Basic and acidic residues" evidence="1">
    <location>
        <begin position="183"/>
        <end position="192"/>
    </location>
</feature>
<evidence type="ECO:0000256" key="1">
    <source>
        <dbReference type="SAM" id="MobiDB-lite"/>
    </source>
</evidence>
<name>A0A078LV17_9STAP</name>
<dbReference type="EMBL" id="CCSE01000001">
    <property type="protein sequence ID" value="CDZ99038.1"/>
    <property type="molecule type" value="Genomic_DNA"/>
</dbReference>
<dbReference type="InterPro" id="IPR005801">
    <property type="entry name" value="ADC_synthase"/>
</dbReference>
<dbReference type="NCBIfam" id="TIGR00553">
    <property type="entry name" value="pabB"/>
    <property type="match status" value="1"/>
</dbReference>
<evidence type="ECO:0000313" key="4">
    <source>
        <dbReference type="Proteomes" id="UP000044136"/>
    </source>
</evidence>
<dbReference type="SUPFAM" id="SSF56322">
    <property type="entry name" value="ADC synthase"/>
    <property type="match status" value="1"/>
</dbReference>
<dbReference type="AlphaFoldDB" id="A0A078LV17"/>
<dbReference type="InterPro" id="IPR043131">
    <property type="entry name" value="BCAT-like_N"/>
</dbReference>
<dbReference type="InterPro" id="IPR036038">
    <property type="entry name" value="Aminotransferase-like"/>
</dbReference>
<feature type="region of interest" description="Disordered" evidence="1">
    <location>
        <begin position="173"/>
        <end position="192"/>
    </location>
</feature>
<dbReference type="GO" id="GO:0046820">
    <property type="term" value="F:4-amino-4-deoxychorismate synthase activity"/>
    <property type="evidence" value="ECO:0007669"/>
    <property type="project" value="TreeGrafter"/>
</dbReference>
<proteinExistence type="predicted"/>
<dbReference type="Pfam" id="PF01063">
    <property type="entry name" value="Aminotran_4"/>
    <property type="match status" value="1"/>
</dbReference>
<dbReference type="Gene3D" id="3.60.120.10">
    <property type="entry name" value="Anthranilate synthase"/>
    <property type="match status" value="1"/>
</dbReference>
<accession>A0A078LV17</accession>
<protein>
    <submittedName>
        <fullName evidence="3">Aminodeoxychorismate synthase component 1</fullName>
    </submittedName>
</protein>
<dbReference type="STRING" id="1461582.BN1048_00157"/>
<dbReference type="RefSeq" id="WP_035807474.1">
    <property type="nucleotide sequence ID" value="NZ_CCSE01000001.1"/>
</dbReference>
<dbReference type="Pfam" id="PF00425">
    <property type="entry name" value="Chorismate_bind"/>
    <property type="match status" value="1"/>
</dbReference>
<dbReference type="HOGENOM" id="CLU_006493_6_2_9"/>
<feature type="domain" description="Chorismate-utilising enzyme C-terminal" evidence="2">
    <location>
        <begin position="93"/>
        <end position="347"/>
    </location>
</feature>